<accession>A0ABR6XC11</accession>
<keyword evidence="3" id="KW-1185">Reference proteome</keyword>
<sequence length="108" mass="11334">MKTPGAATINASGIPGLIRTEPPVGSIVAFAGDATKNTIESSGWMVCDGRALNVEQYPVLFAVIGYRFGGSDGQFHIPQADVANISPVGDATETRPTNITISQLIRFV</sequence>
<dbReference type="SUPFAM" id="SSF88874">
    <property type="entry name" value="Receptor-binding domain of short tail fibre protein gp12"/>
    <property type="match status" value="1"/>
</dbReference>
<dbReference type="EMBL" id="JACOFT010000001">
    <property type="protein sequence ID" value="MBC3810455.1"/>
    <property type="molecule type" value="Genomic_DNA"/>
</dbReference>
<protein>
    <submittedName>
        <fullName evidence="2">Tail fiber protein</fullName>
    </submittedName>
</protein>
<evidence type="ECO:0000313" key="2">
    <source>
        <dbReference type="EMBL" id="MBC3810455.1"/>
    </source>
</evidence>
<dbReference type="InterPro" id="IPR037053">
    <property type="entry name" value="Phage_tail_collar_dom_sf"/>
</dbReference>
<proteinExistence type="predicted"/>
<organism evidence="2 3">
    <name type="scientific">Undibacterium aquatile</name>
    <dbReference type="NCBI Taxonomy" id="1537398"/>
    <lineage>
        <taxon>Bacteria</taxon>
        <taxon>Pseudomonadati</taxon>
        <taxon>Pseudomonadota</taxon>
        <taxon>Betaproteobacteria</taxon>
        <taxon>Burkholderiales</taxon>
        <taxon>Oxalobacteraceae</taxon>
        <taxon>Undibacterium</taxon>
    </lineage>
</organism>
<gene>
    <name evidence="2" type="ORF">H8K26_03295</name>
</gene>
<dbReference type="InterPro" id="IPR011083">
    <property type="entry name" value="Phage_tail_collar_dom"/>
</dbReference>
<dbReference type="RefSeq" id="WP_190477269.1">
    <property type="nucleotide sequence ID" value="NZ_JACOFT010000001.1"/>
</dbReference>
<dbReference type="Gene3D" id="3.90.1340.10">
    <property type="entry name" value="Phage tail collar domain"/>
    <property type="match status" value="1"/>
</dbReference>
<evidence type="ECO:0000259" key="1">
    <source>
        <dbReference type="Pfam" id="PF07484"/>
    </source>
</evidence>
<reference evidence="2 3" key="1">
    <citation type="submission" date="2020-08" db="EMBL/GenBank/DDBJ databases">
        <title>Novel species isolated from subtropical streams in China.</title>
        <authorList>
            <person name="Lu H."/>
        </authorList>
    </citation>
    <scope>NUCLEOTIDE SEQUENCE [LARGE SCALE GENOMIC DNA]</scope>
    <source>
        <strain evidence="2 3">CCTCC AB 2015119</strain>
    </source>
</reference>
<comment type="caution">
    <text evidence="2">The sequence shown here is derived from an EMBL/GenBank/DDBJ whole genome shotgun (WGS) entry which is preliminary data.</text>
</comment>
<evidence type="ECO:0000313" key="3">
    <source>
        <dbReference type="Proteomes" id="UP000637632"/>
    </source>
</evidence>
<dbReference type="Proteomes" id="UP000637632">
    <property type="component" value="Unassembled WGS sequence"/>
</dbReference>
<name>A0ABR6XC11_9BURK</name>
<dbReference type="Pfam" id="PF07484">
    <property type="entry name" value="Collar"/>
    <property type="match status" value="1"/>
</dbReference>
<feature type="domain" description="Phage tail collar" evidence="1">
    <location>
        <begin position="25"/>
        <end position="79"/>
    </location>
</feature>